<dbReference type="PANTHER" id="PTHR22889">
    <property type="entry name" value="WD REPEAT-CONTAINING PROTEIN 89"/>
    <property type="match status" value="1"/>
</dbReference>
<evidence type="ECO:0000256" key="2">
    <source>
        <dbReference type="ARBA" id="ARBA00022737"/>
    </source>
</evidence>
<gene>
    <name evidence="3" type="ORF">Micbo1qcDRAFT_13292</name>
</gene>
<proteinExistence type="predicted"/>
<keyword evidence="1" id="KW-0853">WD repeat</keyword>
<evidence type="ECO:0000256" key="1">
    <source>
        <dbReference type="ARBA" id="ARBA00022574"/>
    </source>
</evidence>
<dbReference type="InParanoid" id="A0A136IXF1"/>
<name>A0A136IXF1_9PEZI</name>
<reference evidence="4" key="1">
    <citation type="submission" date="2016-02" db="EMBL/GenBank/DDBJ databases">
        <title>Draft genome sequence of Microdochium bolleyi, a fungal endophyte of beachgrass.</title>
        <authorList>
            <consortium name="DOE Joint Genome Institute"/>
            <person name="David A.S."/>
            <person name="May G."/>
            <person name="Haridas S."/>
            <person name="Lim J."/>
            <person name="Wang M."/>
            <person name="Labutti K."/>
            <person name="Lipzen A."/>
            <person name="Barry K."/>
            <person name="Grigoriev I.V."/>
        </authorList>
    </citation>
    <scope>NUCLEOTIDE SEQUENCE [LARGE SCALE GENOMIC DNA]</scope>
    <source>
        <strain evidence="4">J235TASD1</strain>
    </source>
</reference>
<keyword evidence="2" id="KW-0677">Repeat</keyword>
<dbReference type="FunCoup" id="A0A136IXF1">
    <property type="interactions" value="684"/>
</dbReference>
<dbReference type="Gene3D" id="2.130.10.10">
    <property type="entry name" value="YVTN repeat-like/Quinoprotein amine dehydrogenase"/>
    <property type="match status" value="1"/>
</dbReference>
<evidence type="ECO:0000313" key="4">
    <source>
        <dbReference type="Proteomes" id="UP000070501"/>
    </source>
</evidence>
<dbReference type="Pfam" id="PF00400">
    <property type="entry name" value="WD40"/>
    <property type="match status" value="3"/>
</dbReference>
<dbReference type="SUPFAM" id="SSF50978">
    <property type="entry name" value="WD40 repeat-like"/>
    <property type="match status" value="1"/>
</dbReference>
<organism evidence="3 4">
    <name type="scientific">Microdochium bolleyi</name>
    <dbReference type="NCBI Taxonomy" id="196109"/>
    <lineage>
        <taxon>Eukaryota</taxon>
        <taxon>Fungi</taxon>
        <taxon>Dikarya</taxon>
        <taxon>Ascomycota</taxon>
        <taxon>Pezizomycotina</taxon>
        <taxon>Sordariomycetes</taxon>
        <taxon>Xylariomycetidae</taxon>
        <taxon>Xylariales</taxon>
        <taxon>Microdochiaceae</taxon>
        <taxon>Microdochium</taxon>
    </lineage>
</organism>
<dbReference type="OrthoDB" id="25131at2759"/>
<dbReference type="PANTHER" id="PTHR22889:SF0">
    <property type="entry name" value="WD REPEAT-CONTAINING PROTEIN 89"/>
    <property type="match status" value="1"/>
</dbReference>
<dbReference type="AlphaFoldDB" id="A0A136IXF1"/>
<evidence type="ECO:0000313" key="3">
    <source>
        <dbReference type="EMBL" id="KXJ89587.1"/>
    </source>
</evidence>
<dbReference type="Proteomes" id="UP000070501">
    <property type="component" value="Unassembled WGS sequence"/>
</dbReference>
<dbReference type="InterPro" id="IPR036322">
    <property type="entry name" value="WD40_repeat_dom_sf"/>
</dbReference>
<protein>
    <submittedName>
        <fullName evidence="3">WD40-repeat-containing domain protein</fullName>
    </submittedName>
</protein>
<dbReference type="SMART" id="SM00320">
    <property type="entry name" value="WD40"/>
    <property type="match status" value="4"/>
</dbReference>
<dbReference type="EMBL" id="KQ964255">
    <property type="protein sequence ID" value="KXJ89587.1"/>
    <property type="molecule type" value="Genomic_DNA"/>
</dbReference>
<accession>A0A136IXF1</accession>
<dbReference type="InterPro" id="IPR001680">
    <property type="entry name" value="WD40_rpt"/>
</dbReference>
<dbReference type="STRING" id="196109.A0A136IXF1"/>
<dbReference type="InterPro" id="IPR015943">
    <property type="entry name" value="WD40/YVTN_repeat-like_dom_sf"/>
</dbReference>
<keyword evidence="4" id="KW-1185">Reference proteome</keyword>
<sequence>MYALTCVDGFKQAGRDGDVYITNLIPLESGLATTSSDQILSLFNPSSLGTGPIRTFRTHHGNIACAKVFDGCASTVCTAGENGSVSIWDLRQNQPEVATLKDNTTPILSLACSSVGYTIAAGTELENHQASILLWDIRSAPKAKHSYKEVHSDDVCELNFHPVNPNILLSGSTDGLVNVCDTSITDEDEVVVQTCNLDASIHHAAFLNETELYALSHDERFALFDVAEGYETGKATTDYGNMRDVLGCQYIANVTVKANGAGAVIGAGSHDKEIFELVHLTRTNAGWSLDKDNSVGLPGAHSSEIVRAFCFDDAAQVVYSVGEDGYIKAWRPT</sequence>
<dbReference type="PROSITE" id="PS00678">
    <property type="entry name" value="WD_REPEATS_1"/>
    <property type="match status" value="1"/>
</dbReference>
<dbReference type="InterPro" id="IPR019775">
    <property type="entry name" value="WD40_repeat_CS"/>
</dbReference>
<dbReference type="InterPro" id="IPR039328">
    <property type="entry name" value="WDR89"/>
</dbReference>